<gene>
    <name evidence="2" type="ORF">SAMN03080598_01272</name>
</gene>
<evidence type="ECO:0000313" key="3">
    <source>
        <dbReference type="Proteomes" id="UP000236736"/>
    </source>
</evidence>
<reference evidence="3" key="1">
    <citation type="submission" date="2016-10" db="EMBL/GenBank/DDBJ databases">
        <authorList>
            <person name="Varghese N."/>
            <person name="Submissions S."/>
        </authorList>
    </citation>
    <scope>NUCLEOTIDE SEQUENCE [LARGE SCALE GENOMIC DNA]</scope>
    <source>
        <strain evidence="3">DSM 17298</strain>
    </source>
</reference>
<organism evidence="2 3">
    <name type="scientific">Algoriphagus boritolerans DSM 17298 = JCM 18970</name>
    <dbReference type="NCBI Taxonomy" id="1120964"/>
    <lineage>
        <taxon>Bacteria</taxon>
        <taxon>Pseudomonadati</taxon>
        <taxon>Bacteroidota</taxon>
        <taxon>Cytophagia</taxon>
        <taxon>Cytophagales</taxon>
        <taxon>Cyclobacteriaceae</taxon>
        <taxon>Algoriphagus</taxon>
    </lineage>
</organism>
<protein>
    <recommendedName>
        <fullName evidence="4">Secreted protein</fullName>
    </recommendedName>
</protein>
<accession>A0A1H5UJI3</accession>
<dbReference type="RefSeq" id="WP_103923934.1">
    <property type="nucleotide sequence ID" value="NZ_FNVR01000004.1"/>
</dbReference>
<keyword evidence="3" id="KW-1185">Reference proteome</keyword>
<evidence type="ECO:0000256" key="1">
    <source>
        <dbReference type="SAM" id="SignalP"/>
    </source>
</evidence>
<dbReference type="STRING" id="1120964.GCA_001313265_05944"/>
<dbReference type="Proteomes" id="UP000236736">
    <property type="component" value="Unassembled WGS sequence"/>
</dbReference>
<dbReference type="Gene3D" id="3.40.50.10610">
    <property type="entry name" value="ABC-type transport auxiliary lipoprotein component"/>
    <property type="match status" value="1"/>
</dbReference>
<name>A0A1H5UJI3_9BACT</name>
<dbReference type="EMBL" id="FNVR01000004">
    <property type="protein sequence ID" value="SEF74397.1"/>
    <property type="molecule type" value="Genomic_DNA"/>
</dbReference>
<feature type="signal peptide" evidence="1">
    <location>
        <begin position="1"/>
        <end position="19"/>
    </location>
</feature>
<evidence type="ECO:0008006" key="4">
    <source>
        <dbReference type="Google" id="ProtNLM"/>
    </source>
</evidence>
<dbReference type="OrthoDB" id="669636at2"/>
<dbReference type="AlphaFoldDB" id="A0A1H5UJI3"/>
<sequence length="213" mass="23861">MKIYTLGICLFLLSTFATAQTHLYEHPQIDQYIAKHNKVAILPFKTSITLRPKDMKSMSNEQLKKMEEDEGLSIQNAMHSWFLKREKSGKLKVSFLDPLTTNAKLKRMGVTFENFGDYTPDELADMLEVDAIIMGSFETNKPMSEGASVALGLFVGMYGSTNKAVLNMSIYDAEDGIQVANYNKGISGTMGSSTEDLINILMRKASRRISYTE</sequence>
<feature type="chain" id="PRO_5009286213" description="Secreted protein" evidence="1">
    <location>
        <begin position="20"/>
        <end position="213"/>
    </location>
</feature>
<proteinExistence type="predicted"/>
<keyword evidence="1" id="KW-0732">Signal</keyword>
<evidence type="ECO:0000313" key="2">
    <source>
        <dbReference type="EMBL" id="SEF74397.1"/>
    </source>
</evidence>